<dbReference type="VEuPathDB" id="FungiDB:PV07_10374"/>
<dbReference type="Proteomes" id="UP000054466">
    <property type="component" value="Unassembled WGS sequence"/>
</dbReference>
<keyword evidence="5" id="KW-0238">DNA-binding</keyword>
<evidence type="ECO:0000256" key="6">
    <source>
        <dbReference type="ARBA" id="ARBA00023163"/>
    </source>
</evidence>
<dbReference type="Pfam" id="PF00096">
    <property type="entry name" value="zf-C2H2"/>
    <property type="match status" value="2"/>
</dbReference>
<dbReference type="SUPFAM" id="SSF57667">
    <property type="entry name" value="beta-beta-alpha zinc fingers"/>
    <property type="match status" value="1"/>
</dbReference>
<dbReference type="GO" id="GO:0000981">
    <property type="term" value="F:DNA-binding transcription factor activity, RNA polymerase II-specific"/>
    <property type="evidence" value="ECO:0007669"/>
    <property type="project" value="InterPro"/>
</dbReference>
<keyword evidence="2 8" id="KW-0863">Zinc-finger</keyword>
<dbReference type="PROSITE" id="PS00463">
    <property type="entry name" value="ZN2_CY6_FUNGAL_1"/>
    <property type="match status" value="1"/>
</dbReference>
<dbReference type="InterPro" id="IPR036236">
    <property type="entry name" value="Znf_C2H2_sf"/>
</dbReference>
<name>A0A0D2AIE7_9EURO</name>
<evidence type="ECO:0000313" key="13">
    <source>
        <dbReference type="Proteomes" id="UP000054466"/>
    </source>
</evidence>
<keyword evidence="7" id="KW-0539">Nucleus</keyword>
<dbReference type="SMART" id="SM00355">
    <property type="entry name" value="ZnF_C2H2"/>
    <property type="match status" value="2"/>
</dbReference>
<dbReference type="FunFam" id="3.30.160.60:FF:002343">
    <property type="entry name" value="Zinc finger protein 33A"/>
    <property type="match status" value="1"/>
</dbReference>
<feature type="region of interest" description="Disordered" evidence="9">
    <location>
        <begin position="120"/>
        <end position="140"/>
    </location>
</feature>
<keyword evidence="13" id="KW-1185">Reference proteome</keyword>
<dbReference type="InterPro" id="IPR013087">
    <property type="entry name" value="Znf_C2H2_type"/>
</dbReference>
<dbReference type="EMBL" id="KN847045">
    <property type="protein sequence ID" value="KIW24672.1"/>
    <property type="molecule type" value="Genomic_DNA"/>
</dbReference>
<dbReference type="STRING" id="569365.A0A0D2AIE7"/>
<keyword evidence="1" id="KW-0479">Metal-binding</keyword>
<keyword evidence="3" id="KW-0862">Zinc</keyword>
<keyword evidence="4" id="KW-0805">Transcription regulation</keyword>
<dbReference type="PROSITE" id="PS00028">
    <property type="entry name" value="ZINC_FINGER_C2H2_1"/>
    <property type="match status" value="2"/>
</dbReference>
<feature type="domain" description="C2H2-type" evidence="11">
    <location>
        <begin position="40"/>
        <end position="67"/>
    </location>
</feature>
<organism evidence="12 13">
    <name type="scientific">Cladophialophora immunda</name>
    <dbReference type="NCBI Taxonomy" id="569365"/>
    <lineage>
        <taxon>Eukaryota</taxon>
        <taxon>Fungi</taxon>
        <taxon>Dikarya</taxon>
        <taxon>Ascomycota</taxon>
        <taxon>Pezizomycotina</taxon>
        <taxon>Eurotiomycetes</taxon>
        <taxon>Chaetothyriomycetidae</taxon>
        <taxon>Chaetothyriales</taxon>
        <taxon>Herpotrichiellaceae</taxon>
        <taxon>Cladophialophora</taxon>
    </lineage>
</organism>
<evidence type="ECO:0000256" key="8">
    <source>
        <dbReference type="PROSITE-ProRule" id="PRU00042"/>
    </source>
</evidence>
<evidence type="ECO:0000256" key="4">
    <source>
        <dbReference type="ARBA" id="ARBA00023015"/>
    </source>
</evidence>
<feature type="domain" description="Zn(2)-C6 fungal-type" evidence="10">
    <location>
        <begin position="92"/>
        <end position="121"/>
    </location>
</feature>
<gene>
    <name evidence="12" type="ORF">PV07_10374</name>
</gene>
<accession>A0A0D2AIE7</accession>
<dbReference type="SMART" id="SM00066">
    <property type="entry name" value="GAL4"/>
    <property type="match status" value="1"/>
</dbReference>
<dbReference type="PROSITE" id="PS50157">
    <property type="entry name" value="ZINC_FINGER_C2H2_2"/>
    <property type="match status" value="2"/>
</dbReference>
<dbReference type="RefSeq" id="XP_016244888.1">
    <property type="nucleotide sequence ID" value="XM_016397697.1"/>
</dbReference>
<evidence type="ECO:0000256" key="7">
    <source>
        <dbReference type="ARBA" id="ARBA00023242"/>
    </source>
</evidence>
<sequence length="850" mass="95333">MMTPPPPGTSAYQCAICKEQYSRPDHLIRHVRTHTKQRPFVCVVCTKAFARQDLLKRHAQGHHNQGHTSKTFQQNADRLADLGRYGPRVRQACRACAMKKLKCTDSKPCRRCTERGISCDYDQSPEPSQHDVPMDSEEAPMDHDSLLLARPGQTPEASWPEVSRHHDTPVQEDDFAQPLAAADTANLHAVPSEFRAHMTHTETLSSAADGPFQTVIGCTFDLPSFGDFIQDDADPVMGDLDFPFFPDLVTTPAGLSIGYKSSDSMTVESPVMGMGTEAYRGSHVRKGWNPQPGDNSLETESLELPSTARLEVSSTLLNSKQMLRKEDLTVSTRDRLLAMIYARTSRSIWERLSSTFESVDVIKGIINHALLHLQEHQMIPFIHIASFDLNQQRPELLGALMAYGAVCLPSANLRKFGYGLQELVRLAVNHRLEDEHASVRDLGMAQAYYIQLYLGFWSGISAKIEAAESSSMLGATILRRGKMCQAGNYQPPEAFLALEGLSLQQKWFKWAEQESRKRLVYFAMLLDAGVSLARKISPLFAYSDITTPLPTVSRLWEAATADEWHRILTDDNNLRLQQPQPVKWLLREPQLLSADQTIVDTTAAGAAILAGYWALVYEYRQMEALHRNVQGWNDFVLKSRHTELVSLLDRLRMEMSDIDSRRPQIVLLQELILLHLNAAYYEISAYSGRSTMEDAQAAEPYVQWWSDSQQARHAIWHAGQIFRFARSLRPGTLTDMSVIALYHATETMWVWGLLRRIRHPDLDPSSVSPVVLDEDESPAVTKFVRMSRGQPGVTGLSSSFVPLVEPASVSDLANDILKANWGAQTQPWTTSEVSRLVQGFSKISRHGLAG</sequence>
<evidence type="ECO:0000256" key="3">
    <source>
        <dbReference type="ARBA" id="ARBA00022833"/>
    </source>
</evidence>
<dbReference type="PANTHER" id="PTHR47660">
    <property type="entry name" value="TRANSCRIPTION FACTOR WITH C2H2 AND ZN(2)-CYS(6) DNA BINDING DOMAIN (EUROFUNG)-RELATED-RELATED"/>
    <property type="match status" value="1"/>
</dbReference>
<reference evidence="12 13" key="1">
    <citation type="submission" date="2015-01" db="EMBL/GenBank/DDBJ databases">
        <title>The Genome Sequence of Cladophialophora immunda CBS83496.</title>
        <authorList>
            <consortium name="The Broad Institute Genomics Platform"/>
            <person name="Cuomo C."/>
            <person name="de Hoog S."/>
            <person name="Gorbushina A."/>
            <person name="Stielow B."/>
            <person name="Teixiera M."/>
            <person name="Abouelleil A."/>
            <person name="Chapman S.B."/>
            <person name="Priest M."/>
            <person name="Young S.K."/>
            <person name="Wortman J."/>
            <person name="Nusbaum C."/>
            <person name="Birren B."/>
        </authorList>
    </citation>
    <scope>NUCLEOTIDE SEQUENCE [LARGE SCALE GENOMIC DNA]</scope>
    <source>
        <strain evidence="12 13">CBS 83496</strain>
    </source>
</reference>
<evidence type="ECO:0000256" key="5">
    <source>
        <dbReference type="ARBA" id="ARBA00023125"/>
    </source>
</evidence>
<dbReference type="InterPro" id="IPR036864">
    <property type="entry name" value="Zn2-C6_fun-type_DNA-bd_sf"/>
</dbReference>
<evidence type="ECO:0000313" key="12">
    <source>
        <dbReference type="EMBL" id="KIW24672.1"/>
    </source>
</evidence>
<evidence type="ECO:0000259" key="11">
    <source>
        <dbReference type="PROSITE" id="PS50157"/>
    </source>
</evidence>
<dbReference type="GO" id="GO:0008270">
    <property type="term" value="F:zinc ion binding"/>
    <property type="evidence" value="ECO:0007669"/>
    <property type="project" value="UniProtKB-KW"/>
</dbReference>
<dbReference type="CDD" id="cd00067">
    <property type="entry name" value="GAL4"/>
    <property type="match status" value="1"/>
</dbReference>
<dbReference type="PANTHER" id="PTHR47660:SF2">
    <property type="entry name" value="TRANSCRIPTION FACTOR WITH C2H2 AND ZN(2)-CYS(6) DNA BINDING DOMAIN (EUROFUNG)"/>
    <property type="match status" value="1"/>
</dbReference>
<dbReference type="CDD" id="cd12148">
    <property type="entry name" value="fungal_TF_MHR"/>
    <property type="match status" value="1"/>
</dbReference>
<evidence type="ECO:0000256" key="2">
    <source>
        <dbReference type="ARBA" id="ARBA00022771"/>
    </source>
</evidence>
<keyword evidence="6" id="KW-0804">Transcription</keyword>
<evidence type="ECO:0000256" key="1">
    <source>
        <dbReference type="ARBA" id="ARBA00022723"/>
    </source>
</evidence>
<dbReference type="InterPro" id="IPR007219">
    <property type="entry name" value="XnlR_reg_dom"/>
</dbReference>
<evidence type="ECO:0000259" key="10">
    <source>
        <dbReference type="PROSITE" id="PS50048"/>
    </source>
</evidence>
<dbReference type="Gene3D" id="3.30.160.60">
    <property type="entry name" value="Classic Zinc Finger"/>
    <property type="match status" value="2"/>
</dbReference>
<proteinExistence type="predicted"/>
<dbReference type="PROSITE" id="PS50048">
    <property type="entry name" value="ZN2_CY6_FUNGAL_2"/>
    <property type="match status" value="1"/>
</dbReference>
<evidence type="ECO:0008006" key="14">
    <source>
        <dbReference type="Google" id="ProtNLM"/>
    </source>
</evidence>
<dbReference type="SUPFAM" id="SSF57701">
    <property type="entry name" value="Zn2/Cys6 DNA-binding domain"/>
    <property type="match status" value="1"/>
</dbReference>
<dbReference type="GeneID" id="27349568"/>
<dbReference type="AlphaFoldDB" id="A0A0D2AIE7"/>
<dbReference type="GO" id="GO:0006351">
    <property type="term" value="P:DNA-templated transcription"/>
    <property type="evidence" value="ECO:0007669"/>
    <property type="project" value="InterPro"/>
</dbReference>
<dbReference type="OrthoDB" id="40579at2759"/>
<dbReference type="InterPro" id="IPR001138">
    <property type="entry name" value="Zn2Cys6_DnaBD"/>
</dbReference>
<evidence type="ECO:0000256" key="9">
    <source>
        <dbReference type="SAM" id="MobiDB-lite"/>
    </source>
</evidence>
<feature type="domain" description="C2H2-type" evidence="11">
    <location>
        <begin position="12"/>
        <end position="39"/>
    </location>
</feature>
<dbReference type="Pfam" id="PF00172">
    <property type="entry name" value="Zn_clus"/>
    <property type="match status" value="1"/>
</dbReference>
<dbReference type="Pfam" id="PF04082">
    <property type="entry name" value="Fungal_trans"/>
    <property type="match status" value="1"/>
</dbReference>
<dbReference type="HOGENOM" id="CLU_003487_0_1_1"/>
<dbReference type="GO" id="GO:0003677">
    <property type="term" value="F:DNA binding"/>
    <property type="evidence" value="ECO:0007669"/>
    <property type="project" value="UniProtKB-KW"/>
</dbReference>
<protein>
    <recommendedName>
        <fullName evidence="14">C6 transcription factor RegA</fullName>
    </recommendedName>
</protein>
<dbReference type="Gene3D" id="4.10.240.10">
    <property type="entry name" value="Zn(2)-C6 fungal-type DNA-binding domain"/>
    <property type="match status" value="1"/>
</dbReference>